<comment type="caution">
    <text evidence="5">The sequence shown here is derived from an EMBL/GenBank/DDBJ whole genome shotgun (WGS) entry which is preliminary data.</text>
</comment>
<evidence type="ECO:0000256" key="1">
    <source>
        <dbReference type="ARBA" id="ARBA00023015"/>
    </source>
</evidence>
<name>A0ABV8CQE5_9GAMM</name>
<organism evidence="5 6">
    <name type="scientific">Pseudaeromonas sharmana</name>
    <dbReference type="NCBI Taxonomy" id="328412"/>
    <lineage>
        <taxon>Bacteria</taxon>
        <taxon>Pseudomonadati</taxon>
        <taxon>Pseudomonadota</taxon>
        <taxon>Gammaproteobacteria</taxon>
        <taxon>Aeromonadales</taxon>
        <taxon>Aeromonadaceae</taxon>
        <taxon>Pseudaeromonas</taxon>
    </lineage>
</organism>
<dbReference type="SMART" id="SM00345">
    <property type="entry name" value="HTH_GNTR"/>
    <property type="match status" value="1"/>
</dbReference>
<evidence type="ECO:0000313" key="6">
    <source>
        <dbReference type="Proteomes" id="UP001595692"/>
    </source>
</evidence>
<dbReference type="Gene3D" id="1.10.10.10">
    <property type="entry name" value="Winged helix-like DNA-binding domain superfamily/Winged helix DNA-binding domain"/>
    <property type="match status" value="1"/>
</dbReference>
<dbReference type="InterPro" id="IPR028978">
    <property type="entry name" value="Chorismate_lyase_/UTRA_dom_sf"/>
</dbReference>
<dbReference type="Gene3D" id="3.40.1410.10">
    <property type="entry name" value="Chorismate lyase-like"/>
    <property type="match status" value="1"/>
</dbReference>
<dbReference type="Proteomes" id="UP001595692">
    <property type="component" value="Unassembled WGS sequence"/>
</dbReference>
<dbReference type="InterPro" id="IPR000524">
    <property type="entry name" value="Tscrpt_reg_HTH_GntR"/>
</dbReference>
<dbReference type="CDD" id="cd07377">
    <property type="entry name" value="WHTH_GntR"/>
    <property type="match status" value="1"/>
</dbReference>
<dbReference type="InterPro" id="IPR036390">
    <property type="entry name" value="WH_DNA-bd_sf"/>
</dbReference>
<dbReference type="EMBL" id="JBHSAF010000014">
    <property type="protein sequence ID" value="MFC3914214.1"/>
    <property type="molecule type" value="Genomic_DNA"/>
</dbReference>
<dbReference type="Pfam" id="PF07702">
    <property type="entry name" value="UTRA"/>
    <property type="match status" value="1"/>
</dbReference>
<dbReference type="PRINTS" id="PR00035">
    <property type="entry name" value="HTHGNTR"/>
</dbReference>
<dbReference type="PROSITE" id="PS50949">
    <property type="entry name" value="HTH_GNTR"/>
    <property type="match status" value="1"/>
</dbReference>
<proteinExistence type="predicted"/>
<feature type="domain" description="HTH gntR-type" evidence="4">
    <location>
        <begin position="1"/>
        <end position="66"/>
    </location>
</feature>
<protein>
    <submittedName>
        <fullName evidence="5">UTRA domain-containing protein</fullName>
    </submittedName>
</protein>
<keyword evidence="3" id="KW-0804">Transcription</keyword>
<dbReference type="PANTHER" id="PTHR44846:SF7">
    <property type="entry name" value="TRANSCRIPTIONAL REGULATOR OF 2-AMINOETHYLPHOSPHONATE DEGRADATION OPERONS-RELATED"/>
    <property type="match status" value="1"/>
</dbReference>
<dbReference type="InterPro" id="IPR011663">
    <property type="entry name" value="UTRA"/>
</dbReference>
<reference evidence="6" key="1">
    <citation type="journal article" date="2019" name="Int. J. Syst. Evol. Microbiol.">
        <title>The Global Catalogue of Microorganisms (GCM) 10K type strain sequencing project: providing services to taxonomists for standard genome sequencing and annotation.</title>
        <authorList>
            <consortium name="The Broad Institute Genomics Platform"/>
            <consortium name="The Broad Institute Genome Sequencing Center for Infectious Disease"/>
            <person name="Wu L."/>
            <person name="Ma J."/>
        </authorList>
    </citation>
    <scope>NUCLEOTIDE SEQUENCE [LARGE SCALE GENOMIC DNA]</scope>
    <source>
        <strain evidence="6">CCUG 54939</strain>
    </source>
</reference>
<dbReference type="SUPFAM" id="SSF64288">
    <property type="entry name" value="Chorismate lyase-like"/>
    <property type="match status" value="1"/>
</dbReference>
<dbReference type="PANTHER" id="PTHR44846">
    <property type="entry name" value="MANNOSYL-D-GLYCERATE TRANSPORT/METABOLISM SYSTEM REPRESSOR MNGR-RELATED"/>
    <property type="match status" value="1"/>
</dbReference>
<keyword evidence="2" id="KW-0238">DNA-binding</keyword>
<evidence type="ECO:0000259" key="4">
    <source>
        <dbReference type="PROSITE" id="PS50949"/>
    </source>
</evidence>
<dbReference type="Pfam" id="PF00392">
    <property type="entry name" value="GntR"/>
    <property type="match status" value="1"/>
</dbReference>
<dbReference type="SUPFAM" id="SSF46785">
    <property type="entry name" value="Winged helix' DNA-binding domain"/>
    <property type="match status" value="1"/>
</dbReference>
<gene>
    <name evidence="5" type="ORF">ACFOSS_12135</name>
</gene>
<accession>A0ABV8CQE5</accession>
<evidence type="ECO:0000256" key="2">
    <source>
        <dbReference type="ARBA" id="ARBA00023125"/>
    </source>
</evidence>
<keyword evidence="6" id="KW-1185">Reference proteome</keyword>
<evidence type="ECO:0000313" key="5">
    <source>
        <dbReference type="EMBL" id="MFC3914214.1"/>
    </source>
</evidence>
<dbReference type="RefSeq" id="WP_377152853.1">
    <property type="nucleotide sequence ID" value="NZ_JBHSAF010000014.1"/>
</dbReference>
<evidence type="ECO:0000256" key="3">
    <source>
        <dbReference type="ARBA" id="ARBA00023163"/>
    </source>
</evidence>
<dbReference type="InterPro" id="IPR036388">
    <property type="entry name" value="WH-like_DNA-bd_sf"/>
</dbReference>
<keyword evidence="1" id="KW-0805">Transcription regulation</keyword>
<dbReference type="InterPro" id="IPR050679">
    <property type="entry name" value="Bact_HTH_transcr_reg"/>
</dbReference>
<dbReference type="SMART" id="SM00866">
    <property type="entry name" value="UTRA"/>
    <property type="match status" value="1"/>
</dbReference>
<sequence>MALIRNTLQQQIREGLLQPGMRLPSERELSERFATTRITLKEALAALEAEGEIYREERRGWFVSTPRLIYDPRYKSHFHALVETQQRKVETRVLNAGPVVATPALCRQMSLPALSGLLQINRLRQLDGRHVLYVEHFLLPSRFPDLLRHDLGQSLTRLYAEQYGIRYGRAHFDIVSTAARGAVARALCLADGAPVLLITRINYDEQGALIDCDREYWRHDAVVIRIDSQPPAELAE</sequence>